<protein>
    <submittedName>
        <fullName evidence="2">Uncharacterized protein</fullName>
    </submittedName>
</protein>
<organism evidence="2 3">
    <name type="scientific">Lactuca saligna</name>
    <name type="common">Willowleaf lettuce</name>
    <dbReference type="NCBI Taxonomy" id="75948"/>
    <lineage>
        <taxon>Eukaryota</taxon>
        <taxon>Viridiplantae</taxon>
        <taxon>Streptophyta</taxon>
        <taxon>Embryophyta</taxon>
        <taxon>Tracheophyta</taxon>
        <taxon>Spermatophyta</taxon>
        <taxon>Magnoliopsida</taxon>
        <taxon>eudicotyledons</taxon>
        <taxon>Gunneridae</taxon>
        <taxon>Pentapetalae</taxon>
        <taxon>asterids</taxon>
        <taxon>campanulids</taxon>
        <taxon>Asterales</taxon>
        <taxon>Asteraceae</taxon>
        <taxon>Cichorioideae</taxon>
        <taxon>Cichorieae</taxon>
        <taxon>Lactucinae</taxon>
        <taxon>Lactuca</taxon>
    </lineage>
</organism>
<proteinExistence type="predicted"/>
<sequence length="359" mass="40356">MKAFEARIVSKVSGMIKDIESKILEKVDQSDHTTELRINSFNTKYVGAVKELTNVQKERHTLFVMDVKKLREDVNLKLQELRDDMLYESLSPQITQLSTTDNQQFGEVIAMLKDLKDALLIQPWVQGGEKRVGEASHAKARGEASQGEVKVFGKNFPSKLPSSKPTISSVGPVTSTIVTSMPIMKPISKGVVIGSSTDQADSSKAKDATQKSTGKGKLIVVEKSKEEKKAEAKAEIEKLGVVQSIMRQSASDPPGLNKRDPAKHYNYETIKAKVAFRHMYAFEKKPKQSYVVSNPDMSQLDFPINEMMFLMPQFKMSDKFKSEDVYNYLKLHFHAVLTKAPEEIWLLITHNTHKGYIDS</sequence>
<dbReference type="EMBL" id="OX465081">
    <property type="protein sequence ID" value="CAI9286377.1"/>
    <property type="molecule type" value="Genomic_DNA"/>
</dbReference>
<accession>A0AA36E8Q2</accession>
<feature type="region of interest" description="Disordered" evidence="1">
    <location>
        <begin position="195"/>
        <end position="214"/>
    </location>
</feature>
<keyword evidence="3" id="KW-1185">Reference proteome</keyword>
<name>A0AA36E8Q2_LACSI</name>
<reference evidence="2" key="1">
    <citation type="submission" date="2023-04" db="EMBL/GenBank/DDBJ databases">
        <authorList>
            <person name="Vijverberg K."/>
            <person name="Xiong W."/>
            <person name="Schranz E."/>
        </authorList>
    </citation>
    <scope>NUCLEOTIDE SEQUENCE</scope>
</reference>
<evidence type="ECO:0000313" key="2">
    <source>
        <dbReference type="EMBL" id="CAI9286377.1"/>
    </source>
</evidence>
<gene>
    <name evidence="2" type="ORF">LSALG_LOCUS25799</name>
</gene>
<evidence type="ECO:0000256" key="1">
    <source>
        <dbReference type="SAM" id="MobiDB-lite"/>
    </source>
</evidence>
<dbReference type="Proteomes" id="UP001177003">
    <property type="component" value="Chromosome 5"/>
</dbReference>
<evidence type="ECO:0000313" key="3">
    <source>
        <dbReference type="Proteomes" id="UP001177003"/>
    </source>
</evidence>
<dbReference type="AlphaFoldDB" id="A0AA36E8Q2"/>